<dbReference type="InterPro" id="IPR027417">
    <property type="entry name" value="P-loop_NTPase"/>
</dbReference>
<dbReference type="Gene3D" id="1.25.40.10">
    <property type="entry name" value="Tetratricopeptide repeat domain"/>
    <property type="match status" value="1"/>
</dbReference>
<evidence type="ECO:0000256" key="1">
    <source>
        <dbReference type="ARBA" id="ARBA00023015"/>
    </source>
</evidence>
<accession>A0A1M6DUA3</accession>
<dbReference type="Gene3D" id="1.10.10.10">
    <property type="entry name" value="Winged helix-like DNA-binding domain superfamily/Winged helix DNA-binding domain"/>
    <property type="match status" value="1"/>
</dbReference>
<dbReference type="InterPro" id="IPR000792">
    <property type="entry name" value="Tscrpt_reg_LuxR_C"/>
</dbReference>
<dbReference type="AlphaFoldDB" id="A0A1M6DUA3"/>
<dbReference type="SMART" id="SM00421">
    <property type="entry name" value="HTH_LUXR"/>
    <property type="match status" value="1"/>
</dbReference>
<keyword evidence="1" id="KW-0805">Transcription regulation</keyword>
<dbReference type="EMBL" id="FQZG01000014">
    <property type="protein sequence ID" value="SHI76782.1"/>
    <property type="molecule type" value="Genomic_DNA"/>
</dbReference>
<dbReference type="InterPro" id="IPR016032">
    <property type="entry name" value="Sig_transdc_resp-reg_C-effctor"/>
</dbReference>
<dbReference type="Gene3D" id="3.40.50.300">
    <property type="entry name" value="P-loop containing nucleotide triphosphate hydrolases"/>
    <property type="match status" value="1"/>
</dbReference>
<dbReference type="STRING" id="1123357.SAMN02745244_01010"/>
<proteinExistence type="predicted"/>
<name>A0A1M6DUA3_9ACTN</name>
<evidence type="ECO:0000313" key="5">
    <source>
        <dbReference type="EMBL" id="SHI76782.1"/>
    </source>
</evidence>
<dbReference type="PRINTS" id="PR00038">
    <property type="entry name" value="HTHLUXR"/>
</dbReference>
<dbReference type="InterPro" id="IPR059106">
    <property type="entry name" value="WHD_MalT"/>
</dbReference>
<dbReference type="Pfam" id="PF25873">
    <property type="entry name" value="WHD_MalT"/>
    <property type="match status" value="1"/>
</dbReference>
<gene>
    <name evidence="5" type="ORF">SAMN02745244_01010</name>
</gene>
<dbReference type="PANTHER" id="PTHR44688">
    <property type="entry name" value="DNA-BINDING TRANSCRIPTIONAL ACTIVATOR DEVR_DOSR"/>
    <property type="match status" value="1"/>
</dbReference>
<evidence type="ECO:0000313" key="6">
    <source>
        <dbReference type="Proteomes" id="UP000184512"/>
    </source>
</evidence>
<dbReference type="SUPFAM" id="SSF52540">
    <property type="entry name" value="P-loop containing nucleoside triphosphate hydrolases"/>
    <property type="match status" value="1"/>
</dbReference>
<dbReference type="InterPro" id="IPR011990">
    <property type="entry name" value="TPR-like_helical_dom_sf"/>
</dbReference>
<reference evidence="5 6" key="1">
    <citation type="submission" date="2016-11" db="EMBL/GenBank/DDBJ databases">
        <authorList>
            <person name="Jaros S."/>
            <person name="Januszkiewicz K."/>
            <person name="Wedrychowicz H."/>
        </authorList>
    </citation>
    <scope>NUCLEOTIDE SEQUENCE [LARGE SCALE GENOMIC DNA]</scope>
    <source>
        <strain evidence="5 6">DSM 12906</strain>
    </source>
</reference>
<evidence type="ECO:0000256" key="3">
    <source>
        <dbReference type="ARBA" id="ARBA00023163"/>
    </source>
</evidence>
<keyword evidence="6" id="KW-1185">Reference proteome</keyword>
<feature type="domain" description="HTH luxR-type" evidence="4">
    <location>
        <begin position="807"/>
        <end position="872"/>
    </location>
</feature>
<protein>
    <submittedName>
        <fullName evidence="5">LuxR family transcriptional regulator, maltose regulon positive regulatory protein</fullName>
    </submittedName>
</protein>
<dbReference type="Proteomes" id="UP000184512">
    <property type="component" value="Unassembled WGS sequence"/>
</dbReference>
<sequence length="878" mass="93653">MDGYRAPRSFNEMRFRAPNVAERFVPRPRVTALLQQAAGRPTILVTGPAGTGKTLAVADWDRATRRARTAWLCLDRSDATTERFWVSLVSALTVAAPDAMASVAPPAEPEVDFLQRVVALNGGRLRIIIDDLHRIDGGSALDWLEDLVNWPPVGLQLVLLTRHEPPFPLQRLQLAEKISDVRSSHLAFDEQEADQLLRSGGVSLGRDALSELTRSTGGWAAALRLACLTLEISGDPDQVIDTFGGLGFNISQYLWDEVLELLPPDFGEFLLRTSVSERLCAPLASAISGKPDADLMLEALAQAQLLAHEVTDSGWFHTHPLLTRVLRARLHTTSPDTASQAHRGAAQWFEANGSPIQALEHAIASADADLIGAVALRTGVKTVLSSDRDHFADLLATLPVAATGSPELIVAQALSASFGRATVQPTAAIELAEAAVAKLPEPRQAVSGGVLELLRARRSFSDCDGPALLGHAVAARERLGTVGDTDFPTWELLQTAALISQGLGELWAGPPRAAAEVLDVALRRPGYSTTSKSHALSASGAMAVALSHEGRIALAASAADKALGVPEAPGAAVRHHLQWAWLARSEAELESASLEQSRRSQGRCRSVAGDRLHPFVDIALGISTGRRLLRTGELDGAERALGQATDALAAHPGLPALRPSLVAAQVDLWLARDEAGRCVPFLSPHGEDTLIGEAPPVVNARARVQLAVGCGEQVRATVAPLLNGHGVPTVEAWLAVAAAEDHQRHDTRAAEATAKALAVAAQDGVRLPFLRPGNQLASSLRRHLEVRGTNRELAEWSLSTGRSARVPGPRPAALTDRECAVLLYLQTMASNAEIACSLNVSENTVKQHLKSIYRKLSVNTRRDAVRTARASGLLDGLD</sequence>
<dbReference type="GO" id="GO:0003677">
    <property type="term" value="F:DNA binding"/>
    <property type="evidence" value="ECO:0007669"/>
    <property type="project" value="UniProtKB-KW"/>
</dbReference>
<keyword evidence="2" id="KW-0238">DNA-binding</keyword>
<organism evidence="5 6">
    <name type="scientific">Tessaracoccus bendigoensis DSM 12906</name>
    <dbReference type="NCBI Taxonomy" id="1123357"/>
    <lineage>
        <taxon>Bacteria</taxon>
        <taxon>Bacillati</taxon>
        <taxon>Actinomycetota</taxon>
        <taxon>Actinomycetes</taxon>
        <taxon>Propionibacteriales</taxon>
        <taxon>Propionibacteriaceae</taxon>
        <taxon>Tessaracoccus</taxon>
    </lineage>
</organism>
<evidence type="ECO:0000259" key="4">
    <source>
        <dbReference type="PROSITE" id="PS50043"/>
    </source>
</evidence>
<dbReference type="CDD" id="cd06170">
    <property type="entry name" value="LuxR_C_like"/>
    <property type="match status" value="1"/>
</dbReference>
<dbReference type="PROSITE" id="PS50043">
    <property type="entry name" value="HTH_LUXR_2"/>
    <property type="match status" value="1"/>
</dbReference>
<dbReference type="Pfam" id="PF13401">
    <property type="entry name" value="AAA_22"/>
    <property type="match status" value="1"/>
</dbReference>
<evidence type="ECO:0000256" key="2">
    <source>
        <dbReference type="ARBA" id="ARBA00023125"/>
    </source>
</evidence>
<keyword evidence="3" id="KW-0804">Transcription</keyword>
<dbReference type="GO" id="GO:0006355">
    <property type="term" value="P:regulation of DNA-templated transcription"/>
    <property type="evidence" value="ECO:0007669"/>
    <property type="project" value="InterPro"/>
</dbReference>
<dbReference type="InterPro" id="IPR036388">
    <property type="entry name" value="WH-like_DNA-bd_sf"/>
</dbReference>
<dbReference type="InterPro" id="IPR049945">
    <property type="entry name" value="AAA_22"/>
</dbReference>
<dbReference type="GO" id="GO:0016887">
    <property type="term" value="F:ATP hydrolysis activity"/>
    <property type="evidence" value="ECO:0007669"/>
    <property type="project" value="InterPro"/>
</dbReference>
<dbReference type="PANTHER" id="PTHR44688:SF16">
    <property type="entry name" value="DNA-BINDING TRANSCRIPTIONAL ACTIVATOR DEVR_DOSR"/>
    <property type="match status" value="1"/>
</dbReference>
<dbReference type="Pfam" id="PF00196">
    <property type="entry name" value="GerE"/>
    <property type="match status" value="1"/>
</dbReference>
<dbReference type="SUPFAM" id="SSF46894">
    <property type="entry name" value="C-terminal effector domain of the bipartite response regulators"/>
    <property type="match status" value="1"/>
</dbReference>